<feature type="transmembrane region" description="Helical" evidence="8">
    <location>
        <begin position="205"/>
        <end position="223"/>
    </location>
</feature>
<dbReference type="GO" id="GO:0005886">
    <property type="term" value="C:plasma membrane"/>
    <property type="evidence" value="ECO:0007669"/>
    <property type="project" value="UniProtKB-SubCell"/>
</dbReference>
<feature type="transmembrane region" description="Helical" evidence="8">
    <location>
        <begin position="108"/>
        <end position="129"/>
    </location>
</feature>
<feature type="transmembrane region" description="Helical" evidence="8">
    <location>
        <begin position="260"/>
        <end position="277"/>
    </location>
</feature>
<evidence type="ECO:0000256" key="5">
    <source>
        <dbReference type="ARBA" id="ARBA00022989"/>
    </source>
</evidence>
<proteinExistence type="inferred from homology"/>
<feature type="compositionally biased region" description="Basic and acidic residues" evidence="7">
    <location>
        <begin position="1"/>
        <end position="13"/>
    </location>
</feature>
<accession>A0A4Q7UX47</accession>
<comment type="similarity">
    <text evidence="2">Belongs to the acyltransferase 3 family.</text>
</comment>
<sequence>MARHRAAPDRRTQADPATTTGAVPSPRRAPDDDSRTAWVDAAKGLCIALVVLHHVVMFLKPHGLVPAPLDLLNTALASLRMPLFFLASGLFLASALDRPWRVMAHRRVALFAWLYLLWTTAQFALFAVLPTGTAPATATQSATGLLLSPVVPAPSLWFLYALAVFSLAARLLRRVPAAVLLVVTAVSSAFVGAGTVEIGSFGWEFMARYAFFFVLGWHGRRLVGRLASATSPPRVLAGGLLAGAAAAAAVLLGVRDVPGVAFALNLLAVGVGVLLAAEIVRWRAGRVVVALGRATLPIYLTNVLVIGGLTALTAVLTAGWPLPAVAQYAVVGLVAAVTVVATLGVHRLLLAARCGWLYDLPGRWAVRSGHGGPARPAPRA</sequence>
<evidence type="ECO:0000256" key="8">
    <source>
        <dbReference type="SAM" id="Phobius"/>
    </source>
</evidence>
<dbReference type="Pfam" id="PF01757">
    <property type="entry name" value="Acyl_transf_3"/>
    <property type="match status" value="1"/>
</dbReference>
<evidence type="ECO:0000256" key="2">
    <source>
        <dbReference type="ARBA" id="ARBA00007400"/>
    </source>
</evidence>
<keyword evidence="3" id="KW-1003">Cell membrane</keyword>
<dbReference type="PANTHER" id="PTHR40074">
    <property type="entry name" value="O-ACETYLTRANSFERASE WECH"/>
    <property type="match status" value="1"/>
</dbReference>
<dbReference type="AlphaFoldDB" id="A0A4Q7UX47"/>
<feature type="transmembrane region" description="Helical" evidence="8">
    <location>
        <begin position="235"/>
        <end position="254"/>
    </location>
</feature>
<feature type="domain" description="Acyltransferase 3" evidence="9">
    <location>
        <begin position="37"/>
        <end position="337"/>
    </location>
</feature>
<evidence type="ECO:0000313" key="11">
    <source>
        <dbReference type="Proteomes" id="UP000291591"/>
    </source>
</evidence>
<evidence type="ECO:0000256" key="6">
    <source>
        <dbReference type="ARBA" id="ARBA00023136"/>
    </source>
</evidence>
<dbReference type="GO" id="GO:0009246">
    <property type="term" value="P:enterobacterial common antigen biosynthetic process"/>
    <property type="evidence" value="ECO:0007669"/>
    <property type="project" value="TreeGrafter"/>
</dbReference>
<dbReference type="Proteomes" id="UP000291591">
    <property type="component" value="Unassembled WGS sequence"/>
</dbReference>
<dbReference type="EMBL" id="SHKL01000001">
    <property type="protein sequence ID" value="RZT84763.1"/>
    <property type="molecule type" value="Genomic_DNA"/>
</dbReference>
<keyword evidence="11" id="KW-1185">Reference proteome</keyword>
<evidence type="ECO:0000256" key="7">
    <source>
        <dbReference type="SAM" id="MobiDB-lite"/>
    </source>
</evidence>
<feature type="transmembrane region" description="Helical" evidence="8">
    <location>
        <begin position="326"/>
        <end position="345"/>
    </location>
</feature>
<evidence type="ECO:0000256" key="4">
    <source>
        <dbReference type="ARBA" id="ARBA00022692"/>
    </source>
</evidence>
<reference evidence="10 11" key="1">
    <citation type="submission" date="2019-02" db="EMBL/GenBank/DDBJ databases">
        <title>Sequencing the genomes of 1000 actinobacteria strains.</title>
        <authorList>
            <person name="Klenk H.-P."/>
        </authorList>
    </citation>
    <scope>NUCLEOTIDE SEQUENCE [LARGE SCALE GENOMIC DNA]</scope>
    <source>
        <strain evidence="10 11">DSM 45779</strain>
    </source>
</reference>
<feature type="transmembrane region" description="Helical" evidence="8">
    <location>
        <begin position="175"/>
        <end position="193"/>
    </location>
</feature>
<feature type="transmembrane region" description="Helical" evidence="8">
    <location>
        <begin position="79"/>
        <end position="96"/>
    </location>
</feature>
<feature type="transmembrane region" description="Helical" evidence="8">
    <location>
        <begin position="37"/>
        <end position="59"/>
    </location>
</feature>
<keyword evidence="10" id="KW-0808">Transferase</keyword>
<comment type="subcellular location">
    <subcellularLocation>
        <location evidence="1">Cell membrane</location>
        <topology evidence="1">Multi-pass membrane protein</topology>
    </subcellularLocation>
</comment>
<gene>
    <name evidence="10" type="ORF">EV383_1618</name>
</gene>
<evidence type="ECO:0000259" key="9">
    <source>
        <dbReference type="Pfam" id="PF01757"/>
    </source>
</evidence>
<dbReference type="InterPro" id="IPR002656">
    <property type="entry name" value="Acyl_transf_3_dom"/>
</dbReference>
<evidence type="ECO:0000313" key="10">
    <source>
        <dbReference type="EMBL" id="RZT84763.1"/>
    </source>
</evidence>
<dbReference type="GO" id="GO:0016413">
    <property type="term" value="F:O-acetyltransferase activity"/>
    <property type="evidence" value="ECO:0007669"/>
    <property type="project" value="TreeGrafter"/>
</dbReference>
<keyword evidence="6 8" id="KW-0472">Membrane</keyword>
<organism evidence="10 11">
    <name type="scientific">Pseudonocardia sediminis</name>
    <dbReference type="NCBI Taxonomy" id="1397368"/>
    <lineage>
        <taxon>Bacteria</taxon>
        <taxon>Bacillati</taxon>
        <taxon>Actinomycetota</taxon>
        <taxon>Actinomycetes</taxon>
        <taxon>Pseudonocardiales</taxon>
        <taxon>Pseudonocardiaceae</taxon>
        <taxon>Pseudonocardia</taxon>
    </lineage>
</organism>
<feature type="transmembrane region" description="Helical" evidence="8">
    <location>
        <begin position="298"/>
        <end position="320"/>
    </location>
</feature>
<feature type="region of interest" description="Disordered" evidence="7">
    <location>
        <begin position="1"/>
        <end position="33"/>
    </location>
</feature>
<comment type="caution">
    <text evidence="10">The sequence shown here is derived from an EMBL/GenBank/DDBJ whole genome shotgun (WGS) entry which is preliminary data.</text>
</comment>
<dbReference type="RefSeq" id="WP_165438273.1">
    <property type="nucleotide sequence ID" value="NZ_SHKL01000001.1"/>
</dbReference>
<name>A0A4Q7UX47_PSEST</name>
<keyword evidence="4 8" id="KW-0812">Transmembrane</keyword>
<protein>
    <submittedName>
        <fullName evidence="10">Acyltransferase-like protein</fullName>
    </submittedName>
</protein>
<evidence type="ECO:0000256" key="3">
    <source>
        <dbReference type="ARBA" id="ARBA00022475"/>
    </source>
</evidence>
<keyword evidence="5 8" id="KW-1133">Transmembrane helix</keyword>
<keyword evidence="10" id="KW-0012">Acyltransferase</keyword>
<feature type="transmembrane region" description="Helical" evidence="8">
    <location>
        <begin position="149"/>
        <end position="168"/>
    </location>
</feature>
<evidence type="ECO:0000256" key="1">
    <source>
        <dbReference type="ARBA" id="ARBA00004651"/>
    </source>
</evidence>
<dbReference type="PANTHER" id="PTHR40074:SF4">
    <property type="entry name" value="INNER MEMBRANE PROTEIN YCFT"/>
    <property type="match status" value="1"/>
</dbReference>